<keyword evidence="2" id="KW-1185">Reference proteome</keyword>
<dbReference type="AlphaFoldDB" id="X6NS75"/>
<gene>
    <name evidence="1" type="ORF">RFI_08281</name>
</gene>
<sequence length="467" mass="52117">MPKIQTKAEIQKENFITVYMNPPPQSNCMSNGTLTWFDLQPRIAQNVKNFDLKINITCSNAKVTTVPASHCGDYIQWIYPENIVMHYSLMDPIRRKWYEDHGMVKFIDYKEKYLYVYPNPLEVGETRDVYIPIPASFWDMGAIHFQHMTQDIRIEFEFDSDFVISGTATNITVNNIAAVINQFDLTGDEQEAWLSDFRRVPHYYNYLDCIRVTDNSKTLTQSAKTNFDIQNFVAKAAYILIVIKPSTAPVASDHSKYRPLELGDGATIEVENPSNEPLLGKGNPPKWEYLEKRLVEESGKKQIRGFYPCAGLKDTIAITFGGAGIQETSTLTPDAAPTAGVFHVLHDGRELGTVAYNATAATLAGVINAGEPFVRTGQTVTASANVNAGTAITLTWAVPDCSVAENFNDKPIYMTGDAGADHYFVSARGKNGKAGWTTSSSRQVELYCMYYRRLRVGTDGVLSVRTL</sequence>
<evidence type="ECO:0000313" key="2">
    <source>
        <dbReference type="Proteomes" id="UP000023152"/>
    </source>
</evidence>
<dbReference type="EMBL" id="ASPP01006424">
    <property type="protein sequence ID" value="ETO28846.1"/>
    <property type="molecule type" value="Genomic_DNA"/>
</dbReference>
<evidence type="ECO:0000313" key="1">
    <source>
        <dbReference type="EMBL" id="ETO28846.1"/>
    </source>
</evidence>
<organism evidence="1 2">
    <name type="scientific">Reticulomyxa filosa</name>
    <dbReference type="NCBI Taxonomy" id="46433"/>
    <lineage>
        <taxon>Eukaryota</taxon>
        <taxon>Sar</taxon>
        <taxon>Rhizaria</taxon>
        <taxon>Retaria</taxon>
        <taxon>Foraminifera</taxon>
        <taxon>Monothalamids</taxon>
        <taxon>Reticulomyxidae</taxon>
        <taxon>Reticulomyxa</taxon>
    </lineage>
</organism>
<name>X6NS75_RETFI</name>
<accession>X6NS75</accession>
<reference evidence="1 2" key="1">
    <citation type="journal article" date="2013" name="Curr. Biol.">
        <title>The Genome of the Foraminiferan Reticulomyxa filosa.</title>
        <authorList>
            <person name="Glockner G."/>
            <person name="Hulsmann N."/>
            <person name="Schleicher M."/>
            <person name="Noegel A.A."/>
            <person name="Eichinger L."/>
            <person name="Gallinger C."/>
            <person name="Pawlowski J."/>
            <person name="Sierra R."/>
            <person name="Euteneuer U."/>
            <person name="Pillet L."/>
            <person name="Moustafa A."/>
            <person name="Platzer M."/>
            <person name="Groth M."/>
            <person name="Szafranski K."/>
            <person name="Schliwa M."/>
        </authorList>
    </citation>
    <scope>NUCLEOTIDE SEQUENCE [LARGE SCALE GENOMIC DNA]</scope>
</reference>
<proteinExistence type="predicted"/>
<dbReference type="Proteomes" id="UP000023152">
    <property type="component" value="Unassembled WGS sequence"/>
</dbReference>
<protein>
    <submittedName>
        <fullName evidence="1">Uncharacterized protein</fullName>
    </submittedName>
</protein>
<comment type="caution">
    <text evidence="1">The sequence shown here is derived from an EMBL/GenBank/DDBJ whole genome shotgun (WGS) entry which is preliminary data.</text>
</comment>